<dbReference type="EMBL" id="MK072245">
    <property type="protein sequence ID" value="AYV80595.1"/>
    <property type="molecule type" value="Genomic_DNA"/>
</dbReference>
<proteinExistence type="predicted"/>
<organism evidence="1">
    <name type="scientific">Harvfovirus sp</name>
    <dbReference type="NCBI Taxonomy" id="2487768"/>
    <lineage>
        <taxon>Viruses</taxon>
        <taxon>Varidnaviria</taxon>
        <taxon>Bamfordvirae</taxon>
        <taxon>Nucleocytoviricota</taxon>
        <taxon>Megaviricetes</taxon>
        <taxon>Imitervirales</taxon>
        <taxon>Mimiviridae</taxon>
        <taxon>Klosneuvirinae</taxon>
    </lineage>
</organism>
<accession>A0A3G5A085</accession>
<protein>
    <submittedName>
        <fullName evidence="1">Uncharacterized protein</fullName>
    </submittedName>
</protein>
<sequence>MYKKLIYMVERMSFISGYISEAAMAAAVAVVESKTGHDGFPNFFEDFYEVKPKDTTVACIASAKELFKIDFPIEVKAYRPQKKINLAVPVHHNLDFKEIWIMDSEEEGLDLMTTKFFCYRAVGDCYNHMKGGHAGATDDSLFKEMLRKIFCHLIIHDLEGIAGAVFYKNIRKTLDRSDLICHEILTDVLILHGYKLKYEINILKDKLLCTILLVDRWKTSIFGHEMNHSCALPWQERINNFIQLMFDLKYNDYTISSRL</sequence>
<name>A0A3G5A085_9VIRU</name>
<reference evidence="1" key="1">
    <citation type="submission" date="2018-10" db="EMBL/GenBank/DDBJ databases">
        <title>Hidden diversity of soil giant viruses.</title>
        <authorList>
            <person name="Schulz F."/>
            <person name="Alteio L."/>
            <person name="Goudeau D."/>
            <person name="Ryan E.M."/>
            <person name="Malmstrom R.R."/>
            <person name="Blanchard J."/>
            <person name="Woyke T."/>
        </authorList>
    </citation>
    <scope>NUCLEOTIDE SEQUENCE</scope>
    <source>
        <strain evidence="1">HAV1</strain>
    </source>
</reference>
<gene>
    <name evidence="1" type="ORF">Harvfovirus3_40</name>
</gene>
<evidence type="ECO:0000313" key="1">
    <source>
        <dbReference type="EMBL" id="AYV80595.1"/>
    </source>
</evidence>